<dbReference type="Gene3D" id="1.10.1370.20">
    <property type="entry name" value="Oligoendopeptidase f, C-terminal domain"/>
    <property type="match status" value="1"/>
</dbReference>
<evidence type="ECO:0000256" key="6">
    <source>
        <dbReference type="RuleBase" id="RU003435"/>
    </source>
</evidence>
<keyword evidence="1 6" id="KW-0645">Protease</keyword>
<evidence type="ECO:0000313" key="10">
    <source>
        <dbReference type="EMBL" id="ADU45948.1"/>
    </source>
</evidence>
<evidence type="ECO:0000259" key="8">
    <source>
        <dbReference type="Pfam" id="PF01432"/>
    </source>
</evidence>
<reference evidence="10" key="1">
    <citation type="submission" date="2010-12" db="EMBL/GenBank/DDBJ databases">
        <title>Complete sequence of Rhodopseudomonas palustris DX-1.</title>
        <authorList>
            <consortium name="US DOE Joint Genome Institute"/>
            <person name="Lucas S."/>
            <person name="Copeland A."/>
            <person name="Lapidus A."/>
            <person name="Cheng J.-F."/>
            <person name="Goodwin L."/>
            <person name="Pitluck S."/>
            <person name="Misra M."/>
            <person name="Chertkov O."/>
            <person name="Detter J.C."/>
            <person name="Han C."/>
            <person name="Tapia R."/>
            <person name="Land M."/>
            <person name="Hauser L."/>
            <person name="Kyrpides N."/>
            <person name="Ivanova N."/>
            <person name="Ovchinnikova G."/>
            <person name="Logan B."/>
            <person name="Oda Y."/>
            <person name="Harwood C."/>
            <person name="Woyke T."/>
        </authorList>
    </citation>
    <scope>NUCLEOTIDE SEQUENCE [LARGE SCALE GENOMIC DNA]</scope>
    <source>
        <strain evidence="10">DX-1</strain>
    </source>
</reference>
<dbReference type="CDD" id="cd09610">
    <property type="entry name" value="M3B_PepF"/>
    <property type="match status" value="1"/>
</dbReference>
<keyword evidence="5 6" id="KW-0482">Metalloprotease</keyword>
<evidence type="ECO:0000313" key="11">
    <source>
        <dbReference type="Proteomes" id="UP000001402"/>
    </source>
</evidence>
<dbReference type="PANTHER" id="PTHR11804:SF5">
    <property type="entry name" value="OLIGOENDOPEPTIDASE F"/>
    <property type="match status" value="1"/>
</dbReference>
<comment type="cofactor">
    <cofactor evidence="6">
        <name>Zn(2+)</name>
        <dbReference type="ChEBI" id="CHEBI:29105"/>
    </cofactor>
    <text evidence="6">Binds 1 zinc ion.</text>
</comment>
<organism evidence="10 11">
    <name type="scientific">Rhodopseudomonas palustris (strain DX-1)</name>
    <dbReference type="NCBI Taxonomy" id="652103"/>
    <lineage>
        <taxon>Bacteria</taxon>
        <taxon>Pseudomonadati</taxon>
        <taxon>Pseudomonadota</taxon>
        <taxon>Alphaproteobacteria</taxon>
        <taxon>Hyphomicrobiales</taxon>
        <taxon>Nitrobacteraceae</taxon>
        <taxon>Rhodopseudomonas</taxon>
    </lineage>
</organism>
<sequence length="639" mass="70961">MAKSATSRTAKTSSRKSSSAKSAPRKVVPGKAKAGKTAATAGRKASAKPAKLPEWNLTDLYPAIDAPEVAADLDRLDAECTSFEADFKGRLAEETAKDGGALWLAGAVKRYEAIEDLAGRLGSYAGLVHAGDSVDPVKSKFYGDVSERLTAASVHLLFFTLELNRVDNAVLERAMQTPELGHYRPWIEDLRKDKPYQLEDRIEQLFHEKSQTGYGAFNRLFDQTISSLRFKVGAKELAIEPTLNLMQDRAPAKRKAAAEALAKTFKANERTFALITNTLAKDKEISDRWRGFEDVADSRHLANRVEREVVDALVASVRAAYPKLSHRYYKLKAGWFKKKKLPYWDRNAPLPFAATGTIAWPEARNMVLTAYKAFSPEMAQIAERFFNDRWIDAPVRPGKAPGAFSHPTTPSAHPYVLMNYQGKPRDVMTLAHELGHGVHQVLAAKNGALMAPTPLTLAETASVFGEMLTFRRLLAQTKDRKQRQALLAGKVEDMINTVVRQIAFYSFERAIHTERRSGELTAQRIGEIWLSVQGESLGPAIEIKPGYESFWMYIPHFIHSPFYVYAYAFGDCLVNSLYAVYEHAQEGFAERYLAMLAAGGTKHYSELLAPFGLDAKNPSFWDGGLSVIAGMIDELEAMG</sequence>
<dbReference type="InterPro" id="IPR001567">
    <property type="entry name" value="Pept_M3A_M3B_dom"/>
</dbReference>
<dbReference type="GO" id="GO:0006508">
    <property type="term" value="P:proteolysis"/>
    <property type="evidence" value="ECO:0007669"/>
    <property type="project" value="UniProtKB-KW"/>
</dbReference>
<dbReference type="GO" id="GO:0006518">
    <property type="term" value="P:peptide metabolic process"/>
    <property type="evidence" value="ECO:0007669"/>
    <property type="project" value="TreeGrafter"/>
</dbReference>
<proteinExistence type="inferred from homology"/>
<dbReference type="NCBIfam" id="TIGR02290">
    <property type="entry name" value="M3_fam_3"/>
    <property type="match status" value="1"/>
</dbReference>
<dbReference type="BioCyc" id="RPAL652103:RPDX1_RS21735-MONOMER"/>
<evidence type="ECO:0000256" key="1">
    <source>
        <dbReference type="ARBA" id="ARBA00022670"/>
    </source>
</evidence>
<dbReference type="InterPro" id="IPR011977">
    <property type="entry name" value="Pept_M3B_clade3"/>
</dbReference>
<dbReference type="Gene3D" id="1.20.140.70">
    <property type="entry name" value="Oligopeptidase f, N-terminal domain"/>
    <property type="match status" value="1"/>
</dbReference>
<feature type="region of interest" description="Disordered" evidence="7">
    <location>
        <begin position="1"/>
        <end position="48"/>
    </location>
</feature>
<evidence type="ECO:0000259" key="9">
    <source>
        <dbReference type="Pfam" id="PF08439"/>
    </source>
</evidence>
<dbReference type="InterPro" id="IPR045090">
    <property type="entry name" value="Pept_M3A_M3B"/>
</dbReference>
<keyword evidence="3 6" id="KW-0378">Hydrolase</keyword>
<dbReference type="KEGG" id="rpx:Rpdx1_4397"/>
<keyword evidence="2 6" id="KW-0479">Metal-binding</keyword>
<dbReference type="PANTHER" id="PTHR11804">
    <property type="entry name" value="PROTEASE M3 THIMET OLIGOPEPTIDASE-RELATED"/>
    <property type="match status" value="1"/>
</dbReference>
<comment type="similarity">
    <text evidence="6">Belongs to the peptidase M3 family.</text>
</comment>
<dbReference type="SUPFAM" id="SSF55486">
    <property type="entry name" value="Metalloproteases ('zincins'), catalytic domain"/>
    <property type="match status" value="1"/>
</dbReference>
<evidence type="ECO:0000256" key="7">
    <source>
        <dbReference type="SAM" id="MobiDB-lite"/>
    </source>
</evidence>
<name>E6VNV2_RHOPX</name>
<evidence type="ECO:0000256" key="2">
    <source>
        <dbReference type="ARBA" id="ARBA00022723"/>
    </source>
</evidence>
<dbReference type="GO" id="GO:0046872">
    <property type="term" value="F:metal ion binding"/>
    <property type="evidence" value="ECO:0007669"/>
    <property type="project" value="UniProtKB-UniRule"/>
</dbReference>
<keyword evidence="4 6" id="KW-0862">Zinc</keyword>
<gene>
    <name evidence="10" type="ordered locus">Rpdx1_4397</name>
</gene>
<dbReference type="AlphaFoldDB" id="E6VNV2"/>
<feature type="domain" description="Oligopeptidase F N-terminal" evidence="9">
    <location>
        <begin position="162"/>
        <end position="230"/>
    </location>
</feature>
<dbReference type="eggNOG" id="COG1164">
    <property type="taxonomic scope" value="Bacteria"/>
</dbReference>
<feature type="domain" description="Peptidase M3A/M3B catalytic" evidence="8">
    <location>
        <begin position="382"/>
        <end position="622"/>
    </location>
</feature>
<accession>E6VNV2</accession>
<dbReference type="OrthoDB" id="9766487at2"/>
<evidence type="ECO:0000256" key="4">
    <source>
        <dbReference type="ARBA" id="ARBA00022833"/>
    </source>
</evidence>
<dbReference type="EMBL" id="CP002418">
    <property type="protein sequence ID" value="ADU45948.1"/>
    <property type="molecule type" value="Genomic_DNA"/>
</dbReference>
<dbReference type="HOGENOM" id="CLU_021290_3_0_5"/>
<dbReference type="InterPro" id="IPR013647">
    <property type="entry name" value="OligopepF_N_dom"/>
</dbReference>
<dbReference type="GO" id="GO:0004222">
    <property type="term" value="F:metalloendopeptidase activity"/>
    <property type="evidence" value="ECO:0007669"/>
    <property type="project" value="InterPro"/>
</dbReference>
<protein>
    <submittedName>
        <fullName evidence="10">Oligoendopeptidase, pepF/M3 family</fullName>
    </submittedName>
</protein>
<dbReference type="STRING" id="652103.Rpdx1_4397"/>
<evidence type="ECO:0000256" key="3">
    <source>
        <dbReference type="ARBA" id="ARBA00022801"/>
    </source>
</evidence>
<evidence type="ECO:0000256" key="5">
    <source>
        <dbReference type="ARBA" id="ARBA00023049"/>
    </source>
</evidence>
<dbReference type="Pfam" id="PF08439">
    <property type="entry name" value="Peptidase_M3_N"/>
    <property type="match status" value="1"/>
</dbReference>
<dbReference type="InterPro" id="IPR042088">
    <property type="entry name" value="OligoPept_F_C"/>
</dbReference>
<dbReference type="Proteomes" id="UP000001402">
    <property type="component" value="Chromosome"/>
</dbReference>
<dbReference type="Pfam" id="PF01432">
    <property type="entry name" value="Peptidase_M3"/>
    <property type="match status" value="1"/>
</dbReference>